<feature type="domain" description="UDP-3-O-[3-hydroxymyristoyl] glucosamine N-acyltransferase non-repeat region" evidence="9">
    <location>
        <begin position="26"/>
        <end position="90"/>
    </location>
</feature>
<comment type="subunit">
    <text evidence="7">Homotrimer.</text>
</comment>
<keyword evidence="8" id="KW-1133">Transmembrane helix</keyword>
<evidence type="ECO:0000313" key="11">
    <source>
        <dbReference type="EMBL" id="ADV33682.1"/>
    </source>
</evidence>
<dbReference type="Pfam" id="PF25087">
    <property type="entry name" value="GMPPB_C"/>
    <property type="match status" value="1"/>
</dbReference>
<feature type="transmembrane region" description="Helical" evidence="8">
    <location>
        <begin position="346"/>
        <end position="373"/>
    </location>
</feature>
<dbReference type="GO" id="GO:0103118">
    <property type="term" value="F:UDP-3-O-[(3R)-3-hydroxyacyl]-glucosamine N-acyltransferase activity"/>
    <property type="evidence" value="ECO:0007669"/>
    <property type="project" value="UniProtKB-EC"/>
</dbReference>
<evidence type="ECO:0000313" key="12">
    <source>
        <dbReference type="Proteomes" id="UP000007464"/>
    </source>
</evidence>
<dbReference type="STRING" id="859654.BVAF_284"/>
<evidence type="ECO:0000256" key="1">
    <source>
        <dbReference type="ARBA" id="ARBA00022516"/>
    </source>
</evidence>
<evidence type="ECO:0000259" key="10">
    <source>
        <dbReference type="Pfam" id="PF25087"/>
    </source>
</evidence>
<dbReference type="Pfam" id="PF00132">
    <property type="entry name" value="Hexapep"/>
    <property type="match status" value="1"/>
</dbReference>
<feature type="active site" description="Proton acceptor" evidence="7">
    <location>
        <position position="244"/>
    </location>
</feature>
<evidence type="ECO:0000256" key="3">
    <source>
        <dbReference type="ARBA" id="ARBA00022679"/>
    </source>
</evidence>
<dbReference type="Pfam" id="PF04613">
    <property type="entry name" value="LpxD"/>
    <property type="match status" value="1"/>
</dbReference>
<dbReference type="Proteomes" id="UP000007464">
    <property type="component" value="Chromosome"/>
</dbReference>
<keyword evidence="3 7" id="KW-0808">Transferase</keyword>
<dbReference type="OrthoDB" id="9784739at2"/>
<name>E8Q6T5_BLOVB</name>
<dbReference type="UniPathway" id="UPA00359">
    <property type="reaction ID" value="UER00479"/>
</dbReference>
<feature type="domain" description="Mannose-1-phosphate guanyltransferase C-terminal" evidence="10">
    <location>
        <begin position="109"/>
        <end position="186"/>
    </location>
</feature>
<keyword evidence="2 7" id="KW-0441">Lipid A biosynthesis</keyword>
<evidence type="ECO:0000256" key="2">
    <source>
        <dbReference type="ARBA" id="ARBA00022556"/>
    </source>
</evidence>
<evidence type="ECO:0000259" key="9">
    <source>
        <dbReference type="Pfam" id="PF04613"/>
    </source>
</evidence>
<evidence type="ECO:0000256" key="5">
    <source>
        <dbReference type="ARBA" id="ARBA00023098"/>
    </source>
</evidence>
<keyword evidence="8" id="KW-0812">Transmembrane</keyword>
<dbReference type="EC" id="2.3.1.191" evidence="7"/>
<dbReference type="InterPro" id="IPR056729">
    <property type="entry name" value="GMPPB_C"/>
</dbReference>
<dbReference type="GO" id="GO:0016020">
    <property type="term" value="C:membrane"/>
    <property type="evidence" value="ECO:0007669"/>
    <property type="project" value="GOC"/>
</dbReference>
<keyword evidence="12" id="KW-1185">Reference proteome</keyword>
<comment type="catalytic activity">
    <reaction evidence="7">
        <text>UDP-3-O-[(3R)-3-hydroxytetradecanoyl]-alpha-D-glucosamine + (3R)-hydroxytetradecanoyl-[ACP] = UDP-2-N,3-O-bis[(3R)-3-hydroxytetradecanoyl]-alpha-D-glucosamine + holo-[ACP] + H(+)</text>
        <dbReference type="Rhea" id="RHEA:17817"/>
        <dbReference type="Rhea" id="RHEA-COMP:9646"/>
        <dbReference type="Rhea" id="RHEA-COMP:9685"/>
        <dbReference type="ChEBI" id="CHEBI:15378"/>
        <dbReference type="ChEBI" id="CHEBI:64479"/>
        <dbReference type="ChEBI" id="CHEBI:71573"/>
        <dbReference type="ChEBI" id="CHEBI:78474"/>
        <dbReference type="ChEBI" id="CHEBI:78847"/>
    </reaction>
</comment>
<accession>E8Q6T5</accession>
<dbReference type="CDD" id="cd03352">
    <property type="entry name" value="LbH_LpxD"/>
    <property type="match status" value="1"/>
</dbReference>
<dbReference type="SUPFAM" id="SSF51161">
    <property type="entry name" value="Trimeric LpxA-like enzymes"/>
    <property type="match status" value="1"/>
</dbReference>
<dbReference type="KEGG" id="bva:BVAF_284"/>
<evidence type="ECO:0000256" key="4">
    <source>
        <dbReference type="ARBA" id="ARBA00022737"/>
    </source>
</evidence>
<reference evidence="11 12" key="1">
    <citation type="journal article" date="2010" name="BMC Genomics">
        <title>Unprecedented loss of ammonia assimilation capability in a urease-encoding bacterial mutualist.</title>
        <authorList>
            <person name="Williams L.E."/>
            <person name="Wernegreen J.J."/>
        </authorList>
    </citation>
    <scope>NUCLEOTIDE SEQUENCE [LARGE SCALE GENOMIC DNA]</scope>
    <source>
        <strain evidence="11 12">BVAF</strain>
    </source>
</reference>
<dbReference type="PANTHER" id="PTHR43378">
    <property type="entry name" value="UDP-3-O-ACYLGLUCOSAMINE N-ACYLTRANSFERASE"/>
    <property type="match status" value="1"/>
</dbReference>
<evidence type="ECO:0000256" key="8">
    <source>
        <dbReference type="SAM" id="Phobius"/>
    </source>
</evidence>
<sequence length="376" mass="41504">MCLNKIRLFELAKKIGAELHGNGNIYITQVSSIKKAQSGHITFLNDLRYKNQLRFCSASAIIVSKENLKFCRSITALVVQDPILTYIKIFNFFHTQSNDKFNSHISAGSVIDKRAVLSKNVKIGNNVIIRSGAVVEDKVKIGSGCFIGKNVKIGEGTCLCSNVVVHSESEIGKYCRIQSGSVIGSDGFGYIKRNNIWIKIPQLGRVNIENYVEIGSCTTIDRGALDDTHIKNGVIIDNQCQIAHNVVIGEHTAIAGGVIIAGSVIIGNHCMIGGASVINGHISICDNAVVTGMSMVIRSISQPRVYSSGLPVQPNFSWKRTTALVMKIREINKRIKKVEKKTHYSYYYRILGIIYFFTILSSTSLILLINFLFNQE</sequence>
<organism evidence="11 12">
    <name type="scientific">Blochmanniella vafra (strain BVAF)</name>
    <dbReference type="NCBI Taxonomy" id="859654"/>
    <lineage>
        <taxon>Bacteria</taxon>
        <taxon>Pseudomonadati</taxon>
        <taxon>Pseudomonadota</taxon>
        <taxon>Gammaproteobacteria</taxon>
        <taxon>Enterobacterales</taxon>
        <taxon>Enterobacteriaceae</taxon>
        <taxon>ant endosymbionts</taxon>
        <taxon>Candidatus Blochmanniella</taxon>
    </lineage>
</organism>
<comment type="function">
    <text evidence="7">Catalyzes the N-acylation of UDP-3-O-(hydroxytetradecanoyl)glucosamine using 3-hydroxytetradecanoyl-ACP as the acyl donor. Is involved in the biosynthesis of lipid A, a phosphorylated glycolipid that anchors the lipopolysaccharide to the outer membrane of the cell.</text>
</comment>
<dbReference type="NCBIfam" id="TIGR01853">
    <property type="entry name" value="lipid_A_lpxD"/>
    <property type="match status" value="1"/>
</dbReference>
<dbReference type="GO" id="GO:0009245">
    <property type="term" value="P:lipid A biosynthetic process"/>
    <property type="evidence" value="ECO:0007669"/>
    <property type="project" value="UniProtKB-UniRule"/>
</dbReference>
<proteinExistence type="inferred from homology"/>
<keyword evidence="1 7" id="KW-0444">Lipid biosynthesis</keyword>
<dbReference type="RefSeq" id="WP_013516607.1">
    <property type="nucleotide sequence ID" value="NC_014909.2"/>
</dbReference>
<comment type="pathway">
    <text evidence="7">Glycolipid biosynthesis; lipid IV(A) biosynthesis; lipid IV(A) from (3R)-3-hydroxytetradecanoyl-[acyl-carrier-protein] and UDP-N-acetyl-alpha-D-glucosamine: step 3/6.</text>
</comment>
<dbReference type="HAMAP" id="MF_00523">
    <property type="entry name" value="LpxD"/>
    <property type="match status" value="1"/>
</dbReference>
<dbReference type="InterPro" id="IPR007691">
    <property type="entry name" value="LpxD"/>
</dbReference>
<gene>
    <name evidence="7 11" type="primary">lpxD</name>
    <name evidence="11" type="ordered locus">BVAF_284</name>
</gene>
<dbReference type="InterPro" id="IPR011004">
    <property type="entry name" value="Trimer_LpxA-like_sf"/>
</dbReference>
<evidence type="ECO:0000256" key="7">
    <source>
        <dbReference type="HAMAP-Rule" id="MF_00523"/>
    </source>
</evidence>
<dbReference type="GO" id="GO:0016410">
    <property type="term" value="F:N-acyltransferase activity"/>
    <property type="evidence" value="ECO:0007669"/>
    <property type="project" value="InterPro"/>
</dbReference>
<keyword evidence="5 7" id="KW-0443">Lipid metabolism</keyword>
<evidence type="ECO:0000256" key="6">
    <source>
        <dbReference type="ARBA" id="ARBA00023315"/>
    </source>
</evidence>
<dbReference type="InterPro" id="IPR020573">
    <property type="entry name" value="UDP_GlcNAc_AcTrfase_non-rep"/>
</dbReference>
<dbReference type="HOGENOM" id="CLU_049865_0_1_6"/>
<keyword evidence="4 7" id="KW-0677">Repeat</keyword>
<dbReference type="Gene3D" id="3.40.1390.10">
    <property type="entry name" value="MurE/MurF, N-terminal domain"/>
    <property type="match status" value="1"/>
</dbReference>
<dbReference type="InterPro" id="IPR001451">
    <property type="entry name" value="Hexapep"/>
</dbReference>
<keyword evidence="8" id="KW-0472">Membrane</keyword>
<dbReference type="Pfam" id="PF14602">
    <property type="entry name" value="Hexapep_2"/>
    <property type="match status" value="1"/>
</dbReference>
<dbReference type="Gene3D" id="1.20.5.170">
    <property type="match status" value="1"/>
</dbReference>
<dbReference type="NCBIfam" id="NF002060">
    <property type="entry name" value="PRK00892.1"/>
    <property type="match status" value="1"/>
</dbReference>
<dbReference type="EMBL" id="CP002189">
    <property type="protein sequence ID" value="ADV33682.1"/>
    <property type="molecule type" value="Genomic_DNA"/>
</dbReference>
<keyword evidence="6 7" id="KW-0012">Acyltransferase</keyword>
<protein>
    <recommendedName>
        <fullName evidence="7">UDP-3-O-(3-hydroxymyristoyl)glucosamine N-acyltransferase</fullName>
        <shortName evidence="7">UDP-3-O-(3-OHC14)-GlcN N-acyltransferase</shortName>
        <ecNumber evidence="7">2.3.1.191</ecNumber>
    </recommendedName>
    <alternativeName>
        <fullName evidence="7">UDP-3-O-(3-hydroxytetradecanoyl)glucosamine N-acyltransferase</fullName>
    </alternativeName>
</protein>
<dbReference type="PANTHER" id="PTHR43378:SF2">
    <property type="entry name" value="UDP-3-O-ACYLGLUCOSAMINE N-ACYLTRANSFERASE 1, MITOCHONDRIAL-RELATED"/>
    <property type="match status" value="1"/>
</dbReference>
<dbReference type="AlphaFoldDB" id="E8Q6T5"/>
<comment type="similarity">
    <text evidence="7">Belongs to the transferase hexapeptide repeat family. LpxD subfamily.</text>
</comment>
<comment type="catalytic activity">
    <reaction evidence="7">
        <text>a UDP-3-O-[(3R)-3-hydroxyacyl]-alpha-D-glucosamine + a (3R)-hydroxyacyl-[ACP] = a UDP-2-N,3-O-bis[(3R)-3-hydroxyacyl]-alpha-D-glucosamine + holo-[ACP] + H(+)</text>
        <dbReference type="Rhea" id="RHEA:53836"/>
        <dbReference type="Rhea" id="RHEA-COMP:9685"/>
        <dbReference type="Rhea" id="RHEA-COMP:9945"/>
        <dbReference type="ChEBI" id="CHEBI:15378"/>
        <dbReference type="ChEBI" id="CHEBI:64479"/>
        <dbReference type="ChEBI" id="CHEBI:78827"/>
        <dbReference type="ChEBI" id="CHEBI:137740"/>
        <dbReference type="ChEBI" id="CHEBI:137748"/>
        <dbReference type="EC" id="2.3.1.191"/>
    </reaction>
</comment>
<dbReference type="Gene3D" id="2.160.10.10">
    <property type="entry name" value="Hexapeptide repeat proteins"/>
    <property type="match status" value="1"/>
</dbReference>